<dbReference type="OrthoDB" id="2123952at2759"/>
<dbReference type="InterPro" id="IPR007219">
    <property type="entry name" value="XnlR_reg_dom"/>
</dbReference>
<feature type="domain" description="Xylanolytic transcriptional activator regulatory" evidence="2">
    <location>
        <begin position="300"/>
        <end position="373"/>
    </location>
</feature>
<dbReference type="GeneID" id="63790382"/>
<reference evidence="3 4" key="1">
    <citation type="journal article" date="2017" name="Biotechnol. Biofuels">
        <title>Differential beta-glucosidase expression as a function of carbon source availability in Talaromyces amestolkiae: a genomic and proteomic approach.</title>
        <authorList>
            <person name="de Eugenio L.I."/>
            <person name="Mendez-Liter J.A."/>
            <person name="Nieto-Dominguez M."/>
            <person name="Alonso L."/>
            <person name="Gil-Munoz J."/>
            <person name="Barriuso J."/>
            <person name="Prieto A."/>
            <person name="Martinez M.J."/>
        </authorList>
    </citation>
    <scope>NUCLEOTIDE SEQUENCE [LARGE SCALE GENOMIC DNA]</scope>
    <source>
        <strain evidence="3 4">CIB</strain>
    </source>
</reference>
<dbReference type="CDD" id="cd12148">
    <property type="entry name" value="fungal_TF_MHR"/>
    <property type="match status" value="1"/>
</dbReference>
<dbReference type="Proteomes" id="UP000249363">
    <property type="component" value="Unassembled WGS sequence"/>
</dbReference>
<dbReference type="GO" id="GO:0003700">
    <property type="term" value="F:DNA-binding transcription factor activity"/>
    <property type="evidence" value="ECO:0007669"/>
    <property type="project" value="InterPro"/>
</dbReference>
<dbReference type="AlphaFoldDB" id="A0A364KNM3"/>
<protein>
    <recommendedName>
        <fullName evidence="2">Xylanolytic transcriptional activator regulatory domain-containing protein</fullName>
    </recommendedName>
</protein>
<evidence type="ECO:0000256" key="1">
    <source>
        <dbReference type="ARBA" id="ARBA00023242"/>
    </source>
</evidence>
<dbReference type="InterPro" id="IPR050987">
    <property type="entry name" value="AtrR-like"/>
</dbReference>
<gene>
    <name evidence="3" type="ORF">BHQ10_001165</name>
</gene>
<dbReference type="PANTHER" id="PTHR46910:SF25">
    <property type="entry name" value="ABC-TRANSPORTER-REGULATING TRANSCRIPTION FACTOR"/>
    <property type="match status" value="1"/>
</dbReference>
<comment type="caution">
    <text evidence="3">The sequence shown here is derived from an EMBL/GenBank/DDBJ whole genome shotgun (WGS) entry which is preliminary data.</text>
</comment>
<dbReference type="STRING" id="1196081.A0A364KNM3"/>
<accession>A0A364KNM3</accession>
<evidence type="ECO:0000313" key="3">
    <source>
        <dbReference type="EMBL" id="RAO65153.1"/>
    </source>
</evidence>
<proteinExistence type="predicted"/>
<dbReference type="SMART" id="SM00906">
    <property type="entry name" value="Fungal_trans"/>
    <property type="match status" value="1"/>
</dbReference>
<evidence type="ECO:0000259" key="2">
    <source>
        <dbReference type="SMART" id="SM00906"/>
    </source>
</evidence>
<organism evidence="3 4">
    <name type="scientific">Talaromyces amestolkiae</name>
    <dbReference type="NCBI Taxonomy" id="1196081"/>
    <lineage>
        <taxon>Eukaryota</taxon>
        <taxon>Fungi</taxon>
        <taxon>Dikarya</taxon>
        <taxon>Ascomycota</taxon>
        <taxon>Pezizomycotina</taxon>
        <taxon>Eurotiomycetes</taxon>
        <taxon>Eurotiomycetidae</taxon>
        <taxon>Eurotiales</taxon>
        <taxon>Trichocomaceae</taxon>
        <taxon>Talaromyces</taxon>
        <taxon>Talaromyces sect. Talaromyces</taxon>
    </lineage>
</organism>
<dbReference type="RefSeq" id="XP_040729670.1">
    <property type="nucleotide sequence ID" value="XM_040873171.1"/>
</dbReference>
<dbReference type="GO" id="GO:0003677">
    <property type="term" value="F:DNA binding"/>
    <property type="evidence" value="ECO:0007669"/>
    <property type="project" value="InterPro"/>
</dbReference>
<dbReference type="Pfam" id="PF04082">
    <property type="entry name" value="Fungal_trans"/>
    <property type="match status" value="1"/>
</dbReference>
<dbReference type="GO" id="GO:0008270">
    <property type="term" value="F:zinc ion binding"/>
    <property type="evidence" value="ECO:0007669"/>
    <property type="project" value="InterPro"/>
</dbReference>
<dbReference type="EMBL" id="MIKG01000001">
    <property type="protein sequence ID" value="RAO65153.1"/>
    <property type="molecule type" value="Genomic_DNA"/>
</dbReference>
<evidence type="ECO:0000313" key="4">
    <source>
        <dbReference type="Proteomes" id="UP000249363"/>
    </source>
</evidence>
<dbReference type="GO" id="GO:0006351">
    <property type="term" value="P:DNA-templated transcription"/>
    <property type="evidence" value="ECO:0007669"/>
    <property type="project" value="InterPro"/>
</dbReference>
<keyword evidence="1" id="KW-0539">Nucleus</keyword>
<keyword evidence="4" id="KW-1185">Reference proteome</keyword>
<sequence length="681" mass="74986">MELTSASEGHLGSKSHIKKRIENIGLNLLNRNASVQNLERKIASLENSLFRSGLIQDQGSSGPSYASDHRSDEIATKTLGSTSEFGFGDVRPLVNTYGRSSTPPPHTEECLTSWNVGQAYEKSISGSDLPTLKSSIGTNSEISAVREKFFASLPGENTARRLRDQIRRGPFISSIFTDLPPKAHLESLFELSFNNINCQWPLFDPSILIPLLDEQYASDSSSIHKIPARWALLNSAIAIAIQSRAAEDSYSDMTDLSWHFFKNSFSVFPAIVSRGTDILALEALLSMALFMQGSSDARTTSLLISDAARLSTTLGFHKSSFYVGMEPITAERHKRAFWIAYILDKDISIKTGMPSAYNDDDISLGYTSSDCLGCPGKIVVSEIRVEATVFRLRAQLAVIESAIQNQLYSEKTTTCGAERCLQAVAELDYRLGDWKGQVPSNIQPGHINWSTVRPLREPILSLHFVYYRAMSAVHSFAMHLMPVNDVKFLSQSISSDSIHATMAHESIQLLQLLPLQAPGDLWQTLFHPLSAFIALVGIVLKHPTDVRARSHLRHISDFVKLLVNVEKCGVLHVEPMLHLCIQLEKLAFETVTAETNVPQSTESSMGSQKLHAKAQRLTSHEAFYGNHLQLAHGLIGNMPALQAIAADVFYDMLPAGARSSAAAGILAPVLLNPETYQFAFT</sequence>
<name>A0A364KNM3_TALAM</name>
<dbReference type="PANTHER" id="PTHR46910">
    <property type="entry name" value="TRANSCRIPTION FACTOR PDR1"/>
    <property type="match status" value="1"/>
</dbReference>